<dbReference type="GO" id="GO:0070402">
    <property type="term" value="F:NADPH binding"/>
    <property type="evidence" value="ECO:0007669"/>
    <property type="project" value="InterPro"/>
</dbReference>
<evidence type="ECO:0000256" key="4">
    <source>
        <dbReference type="ARBA" id="ARBA00022857"/>
    </source>
</evidence>
<feature type="binding site" evidence="9">
    <location>
        <position position="10"/>
    </location>
    <ligand>
        <name>NADPH</name>
        <dbReference type="ChEBI" id="CHEBI:57783"/>
    </ligand>
</feature>
<keyword evidence="14" id="KW-1185">Reference proteome</keyword>
<gene>
    <name evidence="9" type="primary">dxr</name>
    <name evidence="13" type="ORF">SAMN06265353_1601</name>
</gene>
<evidence type="ECO:0000256" key="1">
    <source>
        <dbReference type="ARBA" id="ARBA00005094"/>
    </source>
</evidence>
<dbReference type="PIRSF" id="PIRSF006205">
    <property type="entry name" value="Dxp_reductismrs"/>
    <property type="match status" value="1"/>
</dbReference>
<evidence type="ECO:0000259" key="11">
    <source>
        <dbReference type="Pfam" id="PF08436"/>
    </source>
</evidence>
<feature type="binding site" evidence="9">
    <location>
        <position position="189"/>
    </location>
    <ligand>
        <name>1-deoxy-D-xylulose 5-phosphate</name>
        <dbReference type="ChEBI" id="CHEBI:57792"/>
    </ligand>
</feature>
<keyword evidence="4 9" id="KW-0521">NADP</keyword>
<feature type="binding site" evidence="9">
    <location>
        <position position="140"/>
    </location>
    <ligand>
        <name>Mn(2+)</name>
        <dbReference type="ChEBI" id="CHEBI:29035"/>
    </ligand>
</feature>
<dbReference type="InterPro" id="IPR036169">
    <property type="entry name" value="DXPR_C_sf"/>
</dbReference>
<keyword evidence="7 9" id="KW-0414">Isoprene biosynthesis</keyword>
<dbReference type="PANTHER" id="PTHR30525">
    <property type="entry name" value="1-DEOXY-D-XYLULOSE 5-PHOSPHATE REDUCTOISOMERASE"/>
    <property type="match status" value="1"/>
</dbReference>
<evidence type="ECO:0000256" key="2">
    <source>
        <dbReference type="ARBA" id="ARBA00006825"/>
    </source>
</evidence>
<feature type="domain" description="DXP reductoisomerase C-terminal" evidence="12">
    <location>
        <begin position="252"/>
        <end position="366"/>
    </location>
</feature>
<organism evidence="13 14">
    <name type="scientific">Hydrogenobacter hydrogenophilus</name>
    <dbReference type="NCBI Taxonomy" id="35835"/>
    <lineage>
        <taxon>Bacteria</taxon>
        <taxon>Pseudomonadati</taxon>
        <taxon>Aquificota</taxon>
        <taxon>Aquificia</taxon>
        <taxon>Aquificales</taxon>
        <taxon>Aquificaceae</taxon>
        <taxon>Hydrogenobacter</taxon>
    </lineage>
</organism>
<dbReference type="Pfam" id="PF02670">
    <property type="entry name" value="DXP_reductoisom"/>
    <property type="match status" value="1"/>
</dbReference>
<dbReference type="InterPro" id="IPR013512">
    <property type="entry name" value="DXP_reductoisomerase_N"/>
</dbReference>
<feature type="domain" description="1-deoxy-D-xylulose 5-phosphate reductoisomerase C-terminal" evidence="11">
    <location>
        <begin position="136"/>
        <end position="219"/>
    </location>
</feature>
<dbReference type="InterPro" id="IPR036291">
    <property type="entry name" value="NAD(P)-bd_dom_sf"/>
</dbReference>
<dbReference type="SUPFAM" id="SSF51735">
    <property type="entry name" value="NAD(P)-binding Rossmann-fold domains"/>
    <property type="match status" value="1"/>
</dbReference>
<dbReference type="EMBL" id="OBEN01000012">
    <property type="protein sequence ID" value="SNZ16473.1"/>
    <property type="molecule type" value="Genomic_DNA"/>
</dbReference>
<dbReference type="GO" id="GO:0051484">
    <property type="term" value="P:isopentenyl diphosphate biosynthetic process, methylerythritol 4-phosphate pathway involved in terpenoid biosynthetic process"/>
    <property type="evidence" value="ECO:0007669"/>
    <property type="project" value="TreeGrafter"/>
</dbReference>
<evidence type="ECO:0000256" key="8">
    <source>
        <dbReference type="ARBA" id="ARBA00048543"/>
    </source>
</evidence>
<evidence type="ECO:0000256" key="3">
    <source>
        <dbReference type="ARBA" id="ARBA00022723"/>
    </source>
</evidence>
<keyword evidence="9" id="KW-0460">Magnesium</keyword>
<comment type="catalytic activity">
    <reaction evidence="8">
        <text>2-C-methyl-D-erythritol 4-phosphate + NADP(+) = 1-deoxy-D-xylulose 5-phosphate + NADPH + H(+)</text>
        <dbReference type="Rhea" id="RHEA:13717"/>
        <dbReference type="ChEBI" id="CHEBI:15378"/>
        <dbReference type="ChEBI" id="CHEBI:57783"/>
        <dbReference type="ChEBI" id="CHEBI:57792"/>
        <dbReference type="ChEBI" id="CHEBI:58262"/>
        <dbReference type="ChEBI" id="CHEBI:58349"/>
        <dbReference type="EC" id="1.1.1.267"/>
    </reaction>
    <physiologicalReaction direction="right-to-left" evidence="8">
        <dbReference type="Rhea" id="RHEA:13719"/>
    </physiologicalReaction>
</comment>
<dbReference type="InterPro" id="IPR013644">
    <property type="entry name" value="DXP_reductoisomerase_C"/>
</dbReference>
<dbReference type="Gene3D" id="1.10.1740.10">
    <property type="match status" value="1"/>
</dbReference>
<dbReference type="Proteomes" id="UP000218627">
    <property type="component" value="Unassembled WGS sequence"/>
</dbReference>
<feature type="domain" description="1-deoxy-D-xylulose 5-phosphate reductoisomerase N-terminal" evidence="10">
    <location>
        <begin position="5"/>
        <end position="126"/>
    </location>
</feature>
<feature type="binding site" evidence="9">
    <location>
        <position position="120"/>
    </location>
    <ligand>
        <name>NADPH</name>
        <dbReference type="ChEBI" id="CHEBI:57783"/>
    </ligand>
</feature>
<feature type="binding site" evidence="9">
    <location>
        <position position="166"/>
    </location>
    <ligand>
        <name>1-deoxy-D-xylulose 5-phosphate</name>
        <dbReference type="ChEBI" id="CHEBI:57792"/>
    </ligand>
</feature>
<comment type="similarity">
    <text evidence="2 9">Belongs to the DXR family.</text>
</comment>
<dbReference type="Gene3D" id="3.40.50.720">
    <property type="entry name" value="NAD(P)-binding Rossmann-like Domain"/>
    <property type="match status" value="1"/>
</dbReference>
<dbReference type="EC" id="1.1.1.267" evidence="9"/>
<dbReference type="RefSeq" id="WP_096603205.1">
    <property type="nucleotide sequence ID" value="NZ_OBEN01000012.1"/>
</dbReference>
<accession>A0A285P5M9</accession>
<feature type="binding site" evidence="9">
    <location>
        <position position="208"/>
    </location>
    <ligand>
        <name>1-deoxy-D-xylulose 5-phosphate</name>
        <dbReference type="ChEBI" id="CHEBI:57792"/>
    </ligand>
</feature>
<feature type="binding site" evidence="9">
    <location>
        <position position="211"/>
    </location>
    <ligand>
        <name>1-deoxy-D-xylulose 5-phosphate</name>
        <dbReference type="ChEBI" id="CHEBI:57792"/>
    </ligand>
</feature>
<feature type="binding site" evidence="9">
    <location>
        <position position="211"/>
    </location>
    <ligand>
        <name>Mn(2+)</name>
        <dbReference type="ChEBI" id="CHEBI:29035"/>
    </ligand>
</feature>
<feature type="binding site" evidence="9">
    <location>
        <position position="12"/>
    </location>
    <ligand>
        <name>NADPH</name>
        <dbReference type="ChEBI" id="CHEBI:57783"/>
    </ligand>
</feature>
<dbReference type="UniPathway" id="UPA00056">
    <property type="reaction ID" value="UER00092"/>
</dbReference>
<evidence type="ECO:0000313" key="14">
    <source>
        <dbReference type="Proteomes" id="UP000218627"/>
    </source>
</evidence>
<evidence type="ECO:0000259" key="12">
    <source>
        <dbReference type="Pfam" id="PF13288"/>
    </source>
</evidence>
<feature type="binding site" evidence="9">
    <location>
        <position position="11"/>
    </location>
    <ligand>
        <name>NADPH</name>
        <dbReference type="ChEBI" id="CHEBI:57783"/>
    </ligand>
</feature>
<feature type="binding site" evidence="9">
    <location>
        <position position="37"/>
    </location>
    <ligand>
        <name>NADPH</name>
        <dbReference type="ChEBI" id="CHEBI:57783"/>
    </ligand>
</feature>
<evidence type="ECO:0000259" key="10">
    <source>
        <dbReference type="Pfam" id="PF02670"/>
    </source>
</evidence>
<dbReference type="GO" id="GO:0030604">
    <property type="term" value="F:1-deoxy-D-xylulose-5-phosphate reductoisomerase activity"/>
    <property type="evidence" value="ECO:0007669"/>
    <property type="project" value="UniProtKB-UniRule"/>
</dbReference>
<dbReference type="GO" id="GO:0030145">
    <property type="term" value="F:manganese ion binding"/>
    <property type="evidence" value="ECO:0007669"/>
    <property type="project" value="TreeGrafter"/>
</dbReference>
<keyword evidence="5 9" id="KW-0560">Oxidoreductase</keyword>
<name>A0A285P5M9_9AQUI</name>
<dbReference type="InterPro" id="IPR003821">
    <property type="entry name" value="DXP_reductoisomerase"/>
</dbReference>
<comment type="pathway">
    <text evidence="1 9">Isoprenoid biosynthesis; isopentenyl diphosphate biosynthesis via DXP pathway; isopentenyl diphosphate from 1-deoxy-D-xylulose 5-phosphate: step 1/6.</text>
</comment>
<keyword evidence="3 9" id="KW-0479">Metal-binding</keyword>
<dbReference type="HAMAP" id="MF_00183">
    <property type="entry name" value="DXP_reductoisom"/>
    <property type="match status" value="1"/>
</dbReference>
<dbReference type="GO" id="GO:0016853">
    <property type="term" value="F:isomerase activity"/>
    <property type="evidence" value="ECO:0007669"/>
    <property type="project" value="UniProtKB-KW"/>
</dbReference>
<dbReference type="InterPro" id="IPR026877">
    <property type="entry name" value="DXPR_C"/>
</dbReference>
<feature type="binding site" evidence="9">
    <location>
        <position position="142"/>
    </location>
    <ligand>
        <name>1-deoxy-D-xylulose 5-phosphate</name>
        <dbReference type="ChEBI" id="CHEBI:57792"/>
    </ligand>
</feature>
<feature type="binding site" evidence="9">
    <location>
        <position position="142"/>
    </location>
    <ligand>
        <name>Mn(2+)</name>
        <dbReference type="ChEBI" id="CHEBI:29035"/>
    </ligand>
</feature>
<feature type="binding site" evidence="9">
    <location>
        <position position="207"/>
    </location>
    <ligand>
        <name>1-deoxy-D-xylulose 5-phosphate</name>
        <dbReference type="ChEBI" id="CHEBI:57792"/>
    </ligand>
</feature>
<feature type="binding site" evidence="9">
    <location>
        <position position="118"/>
    </location>
    <ligand>
        <name>NADPH</name>
        <dbReference type="ChEBI" id="CHEBI:57783"/>
    </ligand>
</feature>
<feature type="binding site" evidence="9">
    <location>
        <position position="195"/>
    </location>
    <ligand>
        <name>NADPH</name>
        <dbReference type="ChEBI" id="CHEBI:57783"/>
    </ligand>
</feature>
<comment type="function">
    <text evidence="9">Catalyzes the NADPH-dependent rearrangement and reduction of 1-deoxy-D-xylulose-5-phosphate (DXP) to 2-C-methyl-D-erythritol 4-phosphate (MEP).</text>
</comment>
<evidence type="ECO:0000313" key="13">
    <source>
        <dbReference type="EMBL" id="SNZ16473.1"/>
    </source>
</evidence>
<dbReference type="OrthoDB" id="9806546at2"/>
<keyword evidence="6 9" id="KW-0464">Manganese</keyword>
<dbReference type="SUPFAM" id="SSF55347">
    <property type="entry name" value="Glyceraldehyde-3-phosphate dehydrogenase-like, C-terminal domain"/>
    <property type="match status" value="1"/>
</dbReference>
<sequence length="377" mass="42460">MRKLGVLGSTGSVGSQTLDIVRAYREEFHLVGIVAKKASEKLLKQAIEFKPHYVVSYEEPSKDWLNSLPKETTYIKGQDGLIEVISASDFLMNAISGIDGIIPTYEILRRNKRLLASNKESIVCLGDLIREKRDLVVPVDSEHNALFQLLSFVSAEDLRKVYLTASGGPFRERSLQDLEKATVDEALNHPRWKMGAKITVDSATLMNKGMEIIEAINLFDLSVDSIDVLIHPQSVVHGIVELKDGSFLFHVSQTDMKIPIMHALFYPDRKDYPFERKSLLDLSPISFEQVDREKFRALHLCKWSAQMGGAYIPALVGADQAAVEMFLEGHIKFLDIVRIVEDVLSMLSLPEPQNIEQVLNTINWAYQKGKEVSLKYA</sequence>
<feature type="binding site" evidence="9">
    <location>
        <position position="141"/>
    </location>
    <ligand>
        <name>1-deoxy-D-xylulose 5-phosphate</name>
        <dbReference type="ChEBI" id="CHEBI:57792"/>
    </ligand>
</feature>
<dbReference type="AlphaFoldDB" id="A0A285P5M9"/>
<protein>
    <recommendedName>
        <fullName evidence="9">1-deoxy-D-xylulose 5-phosphate reductoisomerase</fullName>
        <shortName evidence="9">DXP reductoisomerase</shortName>
        <ecNumber evidence="9">1.1.1.267</ecNumber>
    </recommendedName>
    <alternativeName>
        <fullName evidence="9">1-deoxyxylulose-5-phosphate reductoisomerase</fullName>
    </alternativeName>
    <alternativeName>
        <fullName evidence="9">2-C-methyl-D-erythritol 4-phosphate synthase</fullName>
    </alternativeName>
</protein>
<feature type="binding site" evidence="9">
    <location>
        <position position="119"/>
    </location>
    <ligand>
        <name>1-deoxy-D-xylulose 5-phosphate</name>
        <dbReference type="ChEBI" id="CHEBI:57792"/>
    </ligand>
</feature>
<keyword evidence="13" id="KW-0413">Isomerase</keyword>
<evidence type="ECO:0000256" key="7">
    <source>
        <dbReference type="ARBA" id="ARBA00023229"/>
    </source>
</evidence>
<dbReference type="PANTHER" id="PTHR30525:SF0">
    <property type="entry name" value="1-DEOXY-D-XYLULOSE 5-PHOSPHATE REDUCTOISOMERASE, CHLOROPLASTIC"/>
    <property type="match status" value="1"/>
</dbReference>
<comment type="cofactor">
    <cofactor evidence="9">
        <name>Mg(2+)</name>
        <dbReference type="ChEBI" id="CHEBI:18420"/>
    </cofactor>
    <cofactor evidence="9">
        <name>Mn(2+)</name>
        <dbReference type="ChEBI" id="CHEBI:29035"/>
    </cofactor>
</comment>
<comment type="caution">
    <text evidence="9">Lacks conserved residue(s) required for the propagation of feature annotation.</text>
</comment>
<dbReference type="Pfam" id="PF08436">
    <property type="entry name" value="DXP_redisom_C"/>
    <property type="match status" value="1"/>
</dbReference>
<feature type="binding site" evidence="9">
    <location>
        <position position="13"/>
    </location>
    <ligand>
        <name>NADPH</name>
        <dbReference type="ChEBI" id="CHEBI:57783"/>
    </ligand>
</feature>
<dbReference type="Pfam" id="PF13288">
    <property type="entry name" value="DXPR_C"/>
    <property type="match status" value="1"/>
</dbReference>
<dbReference type="SUPFAM" id="SSF69055">
    <property type="entry name" value="1-deoxy-D-xylulose-5-phosphate reductoisomerase, C-terminal domain"/>
    <property type="match status" value="1"/>
</dbReference>
<feature type="binding site" evidence="9">
    <location>
        <position position="202"/>
    </location>
    <ligand>
        <name>1-deoxy-D-xylulose 5-phosphate</name>
        <dbReference type="ChEBI" id="CHEBI:57792"/>
    </ligand>
</feature>
<dbReference type="NCBIfam" id="TIGR00243">
    <property type="entry name" value="Dxr"/>
    <property type="match status" value="1"/>
</dbReference>
<evidence type="ECO:0000256" key="5">
    <source>
        <dbReference type="ARBA" id="ARBA00023002"/>
    </source>
</evidence>
<reference evidence="14" key="1">
    <citation type="submission" date="2017-09" db="EMBL/GenBank/DDBJ databases">
        <authorList>
            <person name="Varghese N."/>
            <person name="Submissions S."/>
        </authorList>
    </citation>
    <scope>NUCLEOTIDE SEQUENCE [LARGE SCALE GENOMIC DNA]</scope>
    <source>
        <strain evidence="14">DSM 2913</strain>
    </source>
</reference>
<proteinExistence type="inferred from homology"/>
<evidence type="ECO:0000256" key="9">
    <source>
        <dbReference type="HAMAP-Rule" id="MF_00183"/>
    </source>
</evidence>
<evidence type="ECO:0000256" key="6">
    <source>
        <dbReference type="ARBA" id="ARBA00023211"/>
    </source>
</evidence>